<dbReference type="NCBIfam" id="TIGR02532">
    <property type="entry name" value="IV_pilin_GFxxxE"/>
    <property type="match status" value="1"/>
</dbReference>
<dbReference type="PROSITE" id="PS00409">
    <property type="entry name" value="PROKAR_NTER_METHYL"/>
    <property type="match status" value="1"/>
</dbReference>
<evidence type="ECO:0000256" key="2">
    <source>
        <dbReference type="ARBA" id="ARBA00011084"/>
    </source>
</evidence>
<evidence type="ECO:0000313" key="11">
    <source>
        <dbReference type="EMBL" id="VAW99042.1"/>
    </source>
</evidence>
<evidence type="ECO:0000256" key="7">
    <source>
        <dbReference type="ARBA" id="ARBA00022692"/>
    </source>
</evidence>
<protein>
    <recommendedName>
        <fullName evidence="3">Type II secretion system protein J</fullName>
    </recommendedName>
</protein>
<dbReference type="NCBIfam" id="TIGR01711">
    <property type="entry name" value="gspJ"/>
    <property type="match status" value="1"/>
</dbReference>
<dbReference type="GO" id="GO:0015628">
    <property type="term" value="P:protein secretion by the type II secretion system"/>
    <property type="evidence" value="ECO:0007669"/>
    <property type="project" value="InterPro"/>
</dbReference>
<dbReference type="InterPro" id="IPR010055">
    <property type="entry name" value="T2SS_protein-GspJ"/>
</dbReference>
<keyword evidence="7 10" id="KW-0812">Transmembrane</keyword>
<dbReference type="GO" id="GO:0015627">
    <property type="term" value="C:type II protein secretion system complex"/>
    <property type="evidence" value="ECO:0007669"/>
    <property type="project" value="InterPro"/>
</dbReference>
<organism evidence="11">
    <name type="scientific">hydrothermal vent metagenome</name>
    <dbReference type="NCBI Taxonomy" id="652676"/>
    <lineage>
        <taxon>unclassified sequences</taxon>
        <taxon>metagenomes</taxon>
        <taxon>ecological metagenomes</taxon>
    </lineage>
</organism>
<evidence type="ECO:0000256" key="10">
    <source>
        <dbReference type="SAM" id="Phobius"/>
    </source>
</evidence>
<name>A0A3B1AGD1_9ZZZZ</name>
<keyword evidence="5" id="KW-0488">Methylation</keyword>
<evidence type="ECO:0000256" key="5">
    <source>
        <dbReference type="ARBA" id="ARBA00022481"/>
    </source>
</evidence>
<dbReference type="GO" id="GO:0005886">
    <property type="term" value="C:plasma membrane"/>
    <property type="evidence" value="ECO:0007669"/>
    <property type="project" value="UniProtKB-SubCell"/>
</dbReference>
<dbReference type="InterPro" id="IPR051621">
    <property type="entry name" value="T2SS_protein_J"/>
</dbReference>
<dbReference type="PANTHER" id="PTHR39583:SF2">
    <property type="entry name" value="TYPE II SECRETION SYSTEM PROTEIN J"/>
    <property type="match status" value="1"/>
</dbReference>
<evidence type="ECO:0000256" key="8">
    <source>
        <dbReference type="ARBA" id="ARBA00022989"/>
    </source>
</evidence>
<gene>
    <name evidence="11" type="ORF">MNBD_GAMMA22-1414</name>
</gene>
<proteinExistence type="inferred from homology"/>
<dbReference type="Pfam" id="PF11612">
    <property type="entry name" value="T2SSJ"/>
    <property type="match status" value="1"/>
</dbReference>
<evidence type="ECO:0000256" key="1">
    <source>
        <dbReference type="ARBA" id="ARBA00004377"/>
    </source>
</evidence>
<dbReference type="InterPro" id="IPR012902">
    <property type="entry name" value="N_methyl_site"/>
</dbReference>
<evidence type="ECO:0000256" key="6">
    <source>
        <dbReference type="ARBA" id="ARBA00022519"/>
    </source>
</evidence>
<reference evidence="11" key="1">
    <citation type="submission" date="2018-06" db="EMBL/GenBank/DDBJ databases">
        <authorList>
            <person name="Zhirakovskaya E."/>
        </authorList>
    </citation>
    <scope>NUCLEOTIDE SEQUENCE</scope>
</reference>
<comment type="subcellular location">
    <subcellularLocation>
        <location evidence="1">Cell inner membrane</location>
        <topology evidence="1">Single-pass membrane protein</topology>
    </subcellularLocation>
</comment>
<keyword evidence="4" id="KW-1003">Cell membrane</keyword>
<keyword evidence="6" id="KW-0997">Cell inner membrane</keyword>
<sequence>MTKVKNKSGFTLLELLIAMAIFATIAVISYSGLSSMLKTAKAVEIDANRLKEVQTAMLFMQRDLLQSVNRSVREEYGSFTKVLQSNDQGNVLLEFTRGGRRNPANFLRSSLQRVGYGIDDDENLVRYIWPVLDRSQDSKAVKQDLLKEVDNLQFRFLNASNTWAESWPPISSNNKTVPLPLAVEISFDLKDWGRIKRLIVLPNG</sequence>
<dbReference type="AlphaFoldDB" id="A0A3B1AGD1"/>
<keyword evidence="9 10" id="KW-0472">Membrane</keyword>
<evidence type="ECO:0000256" key="3">
    <source>
        <dbReference type="ARBA" id="ARBA00021539"/>
    </source>
</evidence>
<feature type="transmembrane region" description="Helical" evidence="10">
    <location>
        <begin position="12"/>
        <end position="33"/>
    </location>
</feature>
<dbReference type="Gene3D" id="2.10.70.20">
    <property type="entry name" value="gspk-gspi-gspj complex like domains"/>
    <property type="match status" value="1"/>
</dbReference>
<dbReference type="InterPro" id="IPR045584">
    <property type="entry name" value="Pilin-like"/>
</dbReference>
<dbReference type="PANTHER" id="PTHR39583">
    <property type="entry name" value="TYPE II SECRETION SYSTEM PROTEIN J-RELATED"/>
    <property type="match status" value="1"/>
</dbReference>
<keyword evidence="8 10" id="KW-1133">Transmembrane helix</keyword>
<evidence type="ECO:0000256" key="4">
    <source>
        <dbReference type="ARBA" id="ARBA00022475"/>
    </source>
</evidence>
<comment type="similarity">
    <text evidence="2">Belongs to the GSP J family.</text>
</comment>
<dbReference type="SUPFAM" id="SSF54523">
    <property type="entry name" value="Pili subunits"/>
    <property type="match status" value="2"/>
</dbReference>
<dbReference type="Gene3D" id="3.10.610.10">
    <property type="entry name" value="GSPII I/J protein-like"/>
    <property type="match status" value="1"/>
</dbReference>
<dbReference type="Pfam" id="PF07963">
    <property type="entry name" value="N_methyl"/>
    <property type="match status" value="1"/>
</dbReference>
<evidence type="ECO:0000256" key="9">
    <source>
        <dbReference type="ARBA" id="ARBA00023136"/>
    </source>
</evidence>
<dbReference type="EMBL" id="UOFS01000039">
    <property type="protein sequence ID" value="VAW99042.1"/>
    <property type="molecule type" value="Genomic_DNA"/>
</dbReference>
<accession>A0A3B1AGD1</accession>